<feature type="compositionally biased region" description="Low complexity" evidence="7">
    <location>
        <begin position="141"/>
        <end position="155"/>
    </location>
</feature>
<dbReference type="PANTHER" id="PTHR16201:SF44">
    <property type="entry name" value="SEVEN TRANSMEMBRANE PROTEIN 1"/>
    <property type="match status" value="1"/>
</dbReference>
<evidence type="ECO:0000256" key="5">
    <source>
        <dbReference type="ARBA" id="ARBA00038039"/>
    </source>
</evidence>
<proteinExistence type="inferred from homology"/>
<dbReference type="PANTHER" id="PTHR16201">
    <property type="entry name" value="SEVEN TRANSMEMBRANE PROTEIN 1-RELATED"/>
    <property type="match status" value="1"/>
</dbReference>
<comment type="catalytic activity">
    <reaction evidence="6">
        <text>L-histidine(out) + L-arginine(in) = L-histidine(in) + L-arginine(out)</text>
        <dbReference type="Rhea" id="RHEA:71063"/>
        <dbReference type="ChEBI" id="CHEBI:32682"/>
        <dbReference type="ChEBI" id="CHEBI:57595"/>
    </reaction>
</comment>
<dbReference type="SMART" id="SM00679">
    <property type="entry name" value="CTNS"/>
    <property type="match status" value="2"/>
</dbReference>
<dbReference type="Pfam" id="PF04193">
    <property type="entry name" value="PQ-loop"/>
    <property type="match status" value="2"/>
</dbReference>
<reference evidence="9 10" key="1">
    <citation type="journal article" date="2019" name="Sci. Rep.">
        <title>Comparative genomics of chytrid fungi reveal insights into the obligate biotrophic and pathogenic lifestyle of Synchytrium endobioticum.</title>
        <authorList>
            <person name="van de Vossenberg B.T.L.H."/>
            <person name="Warris S."/>
            <person name="Nguyen H.D.T."/>
            <person name="van Gent-Pelzer M.P.E."/>
            <person name="Joly D.L."/>
            <person name="van de Geest H.C."/>
            <person name="Bonants P.J.M."/>
            <person name="Smith D.S."/>
            <person name="Levesque C.A."/>
            <person name="van der Lee T.A.J."/>
        </authorList>
    </citation>
    <scope>NUCLEOTIDE SEQUENCE [LARGE SCALE GENOMIC DNA]</scope>
    <source>
        <strain evidence="9 10">CBS 809.83</strain>
    </source>
</reference>
<comment type="caution">
    <text evidence="9">The sequence shown here is derived from an EMBL/GenBank/DDBJ whole genome shotgun (WGS) entry which is preliminary data.</text>
</comment>
<feature type="compositionally biased region" description="Low complexity" evidence="7">
    <location>
        <begin position="303"/>
        <end position="315"/>
    </location>
</feature>
<evidence type="ECO:0000313" key="9">
    <source>
        <dbReference type="EMBL" id="TPX54601.1"/>
    </source>
</evidence>
<feature type="transmembrane region" description="Helical" evidence="8">
    <location>
        <begin position="12"/>
        <end position="32"/>
    </location>
</feature>
<feature type="transmembrane region" description="Helical" evidence="8">
    <location>
        <begin position="70"/>
        <end position="92"/>
    </location>
</feature>
<comment type="subcellular location">
    <subcellularLocation>
        <location evidence="1">Membrane</location>
        <topology evidence="1">Multi-pass membrane protein</topology>
    </subcellularLocation>
</comment>
<evidence type="ECO:0000256" key="8">
    <source>
        <dbReference type="SAM" id="Phobius"/>
    </source>
</evidence>
<dbReference type="GO" id="GO:0098852">
    <property type="term" value="C:lytic vacuole membrane"/>
    <property type="evidence" value="ECO:0007669"/>
    <property type="project" value="UniProtKB-ARBA"/>
</dbReference>
<evidence type="ECO:0000256" key="4">
    <source>
        <dbReference type="ARBA" id="ARBA00023136"/>
    </source>
</evidence>
<keyword evidence="4 8" id="KW-0472">Membrane</keyword>
<evidence type="ECO:0000256" key="3">
    <source>
        <dbReference type="ARBA" id="ARBA00022989"/>
    </source>
</evidence>
<feature type="region of interest" description="Disordered" evidence="7">
    <location>
        <begin position="134"/>
        <end position="155"/>
    </location>
</feature>
<dbReference type="InterPro" id="IPR051415">
    <property type="entry name" value="LAAT-1"/>
</dbReference>
<dbReference type="GO" id="GO:0034486">
    <property type="term" value="P:vacuolar transmembrane transport"/>
    <property type="evidence" value="ECO:0007669"/>
    <property type="project" value="UniProtKB-ARBA"/>
</dbReference>
<sequence length="346" mass="37668">MSDEHASTTLPSLLAGYLSILCWLLVFTPQLYHNYKRKSTEGLSLVFILTWLLGDLCSFAGAWINKLLPTLIGLSLYYAVVECFLLFQMWYYRKPKSSSIDIDIIDDEERCNLLSNNTSLKQPPLPLPPSTVPTYGSNSHTSLSSSPPSTPTLAASPTTTRLCMITAGLLILNVAGRASSGSHVDSSRVWSTNTYAAAHGPSQWEMAADVLGYVSALLYIGARFPQIYLNATSRSCHGLSMLMFGFSVLGNTTYCASIFLQSTDPDYITLNLPWIAGSAGTLFLDFVVLGQFYYYRDTTPSTTNINTNTNSPHSPVTSSSPRLSATAARELEESSPFVDGNSPLGS</sequence>
<dbReference type="EMBL" id="QEAQ01000148">
    <property type="protein sequence ID" value="TPX54601.1"/>
    <property type="molecule type" value="Genomic_DNA"/>
</dbReference>
<feature type="transmembrane region" description="Helical" evidence="8">
    <location>
        <begin position="44"/>
        <end position="64"/>
    </location>
</feature>
<feature type="region of interest" description="Disordered" evidence="7">
    <location>
        <begin position="303"/>
        <end position="346"/>
    </location>
</feature>
<name>A0A507DT08_9FUNG</name>
<keyword evidence="3 8" id="KW-1133">Transmembrane helix</keyword>
<evidence type="ECO:0000256" key="7">
    <source>
        <dbReference type="SAM" id="MobiDB-lite"/>
    </source>
</evidence>
<comment type="similarity">
    <text evidence="5">Belongs to the laat-1 family.</text>
</comment>
<evidence type="ECO:0000256" key="2">
    <source>
        <dbReference type="ARBA" id="ARBA00022692"/>
    </source>
</evidence>
<keyword evidence="2 8" id="KW-0812">Transmembrane</keyword>
<dbReference type="GO" id="GO:0015174">
    <property type="term" value="F:basic amino acid transmembrane transporter activity"/>
    <property type="evidence" value="ECO:0007669"/>
    <property type="project" value="UniProtKB-ARBA"/>
</dbReference>
<dbReference type="FunFam" id="1.20.1280.290:FF:000009">
    <property type="entry name" value="PQ loop repeat family protein"/>
    <property type="match status" value="1"/>
</dbReference>
<gene>
    <name evidence="9" type="ORF">PhCBS80983_g05861</name>
</gene>
<organism evidence="9 10">
    <name type="scientific">Powellomyces hirtus</name>
    <dbReference type="NCBI Taxonomy" id="109895"/>
    <lineage>
        <taxon>Eukaryota</taxon>
        <taxon>Fungi</taxon>
        <taxon>Fungi incertae sedis</taxon>
        <taxon>Chytridiomycota</taxon>
        <taxon>Chytridiomycota incertae sedis</taxon>
        <taxon>Chytridiomycetes</taxon>
        <taxon>Spizellomycetales</taxon>
        <taxon>Powellomycetaceae</taxon>
        <taxon>Powellomyces</taxon>
    </lineage>
</organism>
<feature type="transmembrane region" description="Helical" evidence="8">
    <location>
        <begin position="239"/>
        <end position="260"/>
    </location>
</feature>
<dbReference type="Gene3D" id="1.20.1280.290">
    <property type="match status" value="2"/>
</dbReference>
<protein>
    <submittedName>
        <fullName evidence="9">Uncharacterized protein</fullName>
    </submittedName>
</protein>
<dbReference type="Proteomes" id="UP000318582">
    <property type="component" value="Unassembled WGS sequence"/>
</dbReference>
<evidence type="ECO:0000256" key="1">
    <source>
        <dbReference type="ARBA" id="ARBA00004141"/>
    </source>
</evidence>
<evidence type="ECO:0000313" key="10">
    <source>
        <dbReference type="Proteomes" id="UP000318582"/>
    </source>
</evidence>
<dbReference type="InterPro" id="IPR006603">
    <property type="entry name" value="PQ-loop_rpt"/>
</dbReference>
<dbReference type="FunFam" id="1.20.1280.290:FF:000012">
    <property type="entry name" value="Vacuolar membrane PQ loop repeat protein"/>
    <property type="match status" value="1"/>
</dbReference>
<feature type="transmembrane region" description="Helical" evidence="8">
    <location>
        <begin position="272"/>
        <end position="295"/>
    </location>
</feature>
<evidence type="ECO:0000256" key="6">
    <source>
        <dbReference type="ARBA" id="ARBA00050768"/>
    </source>
</evidence>
<accession>A0A507DT08</accession>
<dbReference type="AlphaFoldDB" id="A0A507DT08"/>
<keyword evidence="10" id="KW-1185">Reference proteome</keyword>